<sequence length="52" mass="6121">MKLASWSKLKSRTADNLLNDKIMHRVGIEQSEKHNAIKQYAHLHGISWYESR</sequence>
<dbReference type="EMBL" id="JAAALK010000285">
    <property type="protein sequence ID" value="KAG8065202.1"/>
    <property type="molecule type" value="Genomic_DNA"/>
</dbReference>
<dbReference type="Proteomes" id="UP000729402">
    <property type="component" value="Unassembled WGS sequence"/>
</dbReference>
<protein>
    <submittedName>
        <fullName evidence="1">Uncharacterized protein</fullName>
    </submittedName>
</protein>
<keyword evidence="2" id="KW-1185">Reference proteome</keyword>
<gene>
    <name evidence="1" type="ORF">GUJ93_ZPchr0004g38109</name>
</gene>
<comment type="caution">
    <text evidence="1">The sequence shown here is derived from an EMBL/GenBank/DDBJ whole genome shotgun (WGS) entry which is preliminary data.</text>
</comment>
<reference evidence="1" key="1">
    <citation type="journal article" date="2021" name="bioRxiv">
        <title>Whole Genome Assembly and Annotation of Northern Wild Rice, Zizania palustris L., Supports a Whole Genome Duplication in the Zizania Genus.</title>
        <authorList>
            <person name="Haas M."/>
            <person name="Kono T."/>
            <person name="Macchietto M."/>
            <person name="Millas R."/>
            <person name="McGilp L."/>
            <person name="Shao M."/>
            <person name="Duquette J."/>
            <person name="Hirsch C.N."/>
            <person name="Kimball J."/>
        </authorList>
    </citation>
    <scope>NUCLEOTIDE SEQUENCE</scope>
    <source>
        <tissue evidence="1">Fresh leaf tissue</tissue>
    </source>
</reference>
<evidence type="ECO:0000313" key="1">
    <source>
        <dbReference type="EMBL" id="KAG8065202.1"/>
    </source>
</evidence>
<accession>A0A8J5SC54</accession>
<dbReference type="AlphaFoldDB" id="A0A8J5SC54"/>
<proteinExistence type="predicted"/>
<organism evidence="1 2">
    <name type="scientific">Zizania palustris</name>
    <name type="common">Northern wild rice</name>
    <dbReference type="NCBI Taxonomy" id="103762"/>
    <lineage>
        <taxon>Eukaryota</taxon>
        <taxon>Viridiplantae</taxon>
        <taxon>Streptophyta</taxon>
        <taxon>Embryophyta</taxon>
        <taxon>Tracheophyta</taxon>
        <taxon>Spermatophyta</taxon>
        <taxon>Magnoliopsida</taxon>
        <taxon>Liliopsida</taxon>
        <taxon>Poales</taxon>
        <taxon>Poaceae</taxon>
        <taxon>BOP clade</taxon>
        <taxon>Oryzoideae</taxon>
        <taxon>Oryzeae</taxon>
        <taxon>Zizaniinae</taxon>
        <taxon>Zizania</taxon>
    </lineage>
</organism>
<evidence type="ECO:0000313" key="2">
    <source>
        <dbReference type="Proteomes" id="UP000729402"/>
    </source>
</evidence>
<reference evidence="1" key="2">
    <citation type="submission" date="2021-02" db="EMBL/GenBank/DDBJ databases">
        <authorList>
            <person name="Kimball J.A."/>
            <person name="Haas M.W."/>
            <person name="Macchietto M."/>
            <person name="Kono T."/>
            <person name="Duquette J."/>
            <person name="Shao M."/>
        </authorList>
    </citation>
    <scope>NUCLEOTIDE SEQUENCE</scope>
    <source>
        <tissue evidence="1">Fresh leaf tissue</tissue>
    </source>
</reference>
<name>A0A8J5SC54_ZIZPA</name>